<dbReference type="InterPro" id="IPR016032">
    <property type="entry name" value="Sig_transdc_resp-reg_C-effctor"/>
</dbReference>
<keyword evidence="4 6" id="KW-0238">DNA-binding</keyword>
<proteinExistence type="predicted"/>
<evidence type="ECO:0000256" key="6">
    <source>
        <dbReference type="PROSITE-ProRule" id="PRU01091"/>
    </source>
</evidence>
<keyword evidence="1" id="KW-0597">Phosphoprotein</keyword>
<protein>
    <submittedName>
        <fullName evidence="9">Winged helix-turn-helix domain-containing protein</fullName>
    </submittedName>
</protein>
<keyword evidence="3" id="KW-0805">Transcription regulation</keyword>
<keyword evidence="5" id="KW-0804">Transcription</keyword>
<keyword evidence="2" id="KW-0902">Two-component regulatory system</keyword>
<dbReference type="PANTHER" id="PTHR48111:SF1">
    <property type="entry name" value="TWO-COMPONENT RESPONSE REGULATOR ORR33"/>
    <property type="match status" value="1"/>
</dbReference>
<evidence type="ECO:0000256" key="4">
    <source>
        <dbReference type="ARBA" id="ARBA00023125"/>
    </source>
</evidence>
<dbReference type="PANTHER" id="PTHR48111">
    <property type="entry name" value="REGULATOR OF RPOS"/>
    <property type="match status" value="1"/>
</dbReference>
<dbReference type="InterPro" id="IPR036388">
    <property type="entry name" value="WH-like_DNA-bd_sf"/>
</dbReference>
<evidence type="ECO:0000256" key="2">
    <source>
        <dbReference type="ARBA" id="ARBA00023012"/>
    </source>
</evidence>
<evidence type="ECO:0000256" key="7">
    <source>
        <dbReference type="SAM" id="MobiDB-lite"/>
    </source>
</evidence>
<dbReference type="GO" id="GO:0000156">
    <property type="term" value="F:phosphorelay response regulator activity"/>
    <property type="evidence" value="ECO:0007669"/>
    <property type="project" value="TreeGrafter"/>
</dbReference>
<feature type="domain" description="OmpR/PhoB-type" evidence="8">
    <location>
        <begin position="143"/>
        <end position="243"/>
    </location>
</feature>
<sequence>MSTQTQSPASPAAQEVSNQTGFYLWVGVDPARTPAGSEPVGSSQIIEIAEALGELVRELLPSAETHTTLSLSALDSVLQQGGKAPYIAPVQSRQPDSNLGAAQERLAHDPNAQRAPGPRSAQESAQPTRSHEPPQHPQPKPQSSLPNFDFALRPRVTIDLHTRQVIADDEMQRLTYKEFELLAHLVTANGVVVSREELFATVWAGEPSQDSRTIDVHVRRLREKLGLDNHIVTVRGRGYKFAVTDQIDVIGVTAHRELS</sequence>
<organism evidence="9">
    <name type="scientific">Jonesiaceae bacterium BS-20</name>
    <dbReference type="NCBI Taxonomy" id="3120821"/>
    <lineage>
        <taxon>Bacteria</taxon>
        <taxon>Bacillati</taxon>
        <taxon>Actinomycetota</taxon>
        <taxon>Actinomycetes</taxon>
        <taxon>Micrococcales</taxon>
        <taxon>Jonesiaceae</taxon>
    </lineage>
</organism>
<dbReference type="Pfam" id="PF00486">
    <property type="entry name" value="Trans_reg_C"/>
    <property type="match status" value="1"/>
</dbReference>
<accession>A0AAU7DW19</accession>
<dbReference type="GO" id="GO:0006355">
    <property type="term" value="P:regulation of DNA-templated transcription"/>
    <property type="evidence" value="ECO:0007669"/>
    <property type="project" value="InterPro"/>
</dbReference>
<gene>
    <name evidence="9" type="ORF">V5R04_12045</name>
</gene>
<dbReference type="SUPFAM" id="SSF46894">
    <property type="entry name" value="C-terminal effector domain of the bipartite response regulators"/>
    <property type="match status" value="1"/>
</dbReference>
<reference evidence="9" key="1">
    <citation type="submission" date="2024-02" db="EMBL/GenBank/DDBJ databases">
        <title>Tomenella chthoni gen. nov. sp. nov., a member of the family Jonesiaceae isolated from bat guano.</title>
        <authorList>
            <person name="Miller S.L."/>
            <person name="King J."/>
            <person name="Sankaranarayanan K."/>
            <person name="Lawson P.A."/>
        </authorList>
    </citation>
    <scope>NUCLEOTIDE SEQUENCE</scope>
    <source>
        <strain evidence="9">BS-20</strain>
    </source>
</reference>
<dbReference type="PROSITE" id="PS51755">
    <property type="entry name" value="OMPR_PHOB"/>
    <property type="match status" value="1"/>
</dbReference>
<name>A0AAU7DW19_9MICO</name>
<dbReference type="EMBL" id="CP146203">
    <property type="protein sequence ID" value="XBH20941.1"/>
    <property type="molecule type" value="Genomic_DNA"/>
</dbReference>
<dbReference type="AlphaFoldDB" id="A0AAU7DW19"/>
<dbReference type="InterPro" id="IPR001867">
    <property type="entry name" value="OmpR/PhoB-type_DNA-bd"/>
</dbReference>
<evidence type="ECO:0000259" key="8">
    <source>
        <dbReference type="PROSITE" id="PS51755"/>
    </source>
</evidence>
<dbReference type="Gene3D" id="1.10.10.10">
    <property type="entry name" value="Winged helix-like DNA-binding domain superfamily/Winged helix DNA-binding domain"/>
    <property type="match status" value="1"/>
</dbReference>
<dbReference type="InterPro" id="IPR039420">
    <property type="entry name" value="WalR-like"/>
</dbReference>
<evidence type="ECO:0000256" key="1">
    <source>
        <dbReference type="ARBA" id="ARBA00022553"/>
    </source>
</evidence>
<evidence type="ECO:0000313" key="9">
    <source>
        <dbReference type="EMBL" id="XBH20941.1"/>
    </source>
</evidence>
<evidence type="ECO:0000256" key="5">
    <source>
        <dbReference type="ARBA" id="ARBA00023163"/>
    </source>
</evidence>
<dbReference type="GO" id="GO:0000976">
    <property type="term" value="F:transcription cis-regulatory region binding"/>
    <property type="evidence" value="ECO:0007669"/>
    <property type="project" value="TreeGrafter"/>
</dbReference>
<evidence type="ECO:0000256" key="3">
    <source>
        <dbReference type="ARBA" id="ARBA00023015"/>
    </source>
</evidence>
<dbReference type="GO" id="GO:0005829">
    <property type="term" value="C:cytosol"/>
    <property type="evidence" value="ECO:0007669"/>
    <property type="project" value="TreeGrafter"/>
</dbReference>
<dbReference type="SMART" id="SM00862">
    <property type="entry name" value="Trans_reg_C"/>
    <property type="match status" value="1"/>
</dbReference>
<feature type="region of interest" description="Disordered" evidence="7">
    <location>
        <begin position="109"/>
        <end position="148"/>
    </location>
</feature>
<dbReference type="CDD" id="cd00383">
    <property type="entry name" value="trans_reg_C"/>
    <property type="match status" value="1"/>
</dbReference>
<feature type="DNA-binding region" description="OmpR/PhoB-type" evidence="6">
    <location>
        <begin position="143"/>
        <end position="243"/>
    </location>
</feature>
<dbReference type="GO" id="GO:0032993">
    <property type="term" value="C:protein-DNA complex"/>
    <property type="evidence" value="ECO:0007669"/>
    <property type="project" value="TreeGrafter"/>
</dbReference>